<feature type="region of interest" description="Disordered" evidence="1">
    <location>
        <begin position="460"/>
        <end position="480"/>
    </location>
</feature>
<accession>A0ABY5DV91</accession>
<dbReference type="Pfam" id="PF04851">
    <property type="entry name" value="ResIII"/>
    <property type="match status" value="1"/>
</dbReference>
<dbReference type="Proteomes" id="UP001056035">
    <property type="component" value="Chromosome"/>
</dbReference>
<dbReference type="RefSeq" id="WP_254571541.1">
    <property type="nucleotide sequence ID" value="NZ_CP098502.1"/>
</dbReference>
<dbReference type="InterPro" id="IPR006935">
    <property type="entry name" value="Helicase/UvrB_N"/>
</dbReference>
<dbReference type="EMBL" id="CP098502">
    <property type="protein sequence ID" value="UTI64844.1"/>
    <property type="molecule type" value="Genomic_DNA"/>
</dbReference>
<evidence type="ECO:0000313" key="4">
    <source>
        <dbReference type="Proteomes" id="UP001056035"/>
    </source>
</evidence>
<keyword evidence="4" id="KW-1185">Reference proteome</keyword>
<dbReference type="PROSITE" id="PS51192">
    <property type="entry name" value="HELICASE_ATP_BIND_1"/>
    <property type="match status" value="1"/>
</dbReference>
<name>A0ABY5DV91_9ACTN</name>
<protein>
    <submittedName>
        <fullName evidence="3">DEAD/DEAH box helicase family protein</fullName>
    </submittedName>
</protein>
<organism evidence="3 4">
    <name type="scientific">Paraconexibacter antarcticus</name>
    <dbReference type="NCBI Taxonomy" id="2949664"/>
    <lineage>
        <taxon>Bacteria</taxon>
        <taxon>Bacillati</taxon>
        <taxon>Actinomycetota</taxon>
        <taxon>Thermoleophilia</taxon>
        <taxon>Solirubrobacterales</taxon>
        <taxon>Paraconexibacteraceae</taxon>
        <taxon>Paraconexibacter</taxon>
    </lineage>
</organism>
<dbReference type="Gene3D" id="3.40.50.300">
    <property type="entry name" value="P-loop containing nucleotide triphosphate hydrolases"/>
    <property type="match status" value="2"/>
</dbReference>
<dbReference type="Pfam" id="PF00271">
    <property type="entry name" value="Helicase_C"/>
    <property type="match status" value="1"/>
</dbReference>
<dbReference type="SUPFAM" id="SSF52540">
    <property type="entry name" value="P-loop containing nucleoside triphosphate hydrolases"/>
    <property type="match status" value="1"/>
</dbReference>
<dbReference type="SMART" id="SM00487">
    <property type="entry name" value="DEXDc"/>
    <property type="match status" value="1"/>
</dbReference>
<gene>
    <name evidence="3" type="ORF">NBH00_01220</name>
</gene>
<sequence length="549" mass="59817">MTPLSRSKTPPLRPWQVRALAALEHWKGGSFLISAAPGAGKTRPALEQAKRMLKDGRADRVALVCPTAPLTRQWAQAAGRLGLHLVPDAESPRPPKDFQGIAVTYARVAASGEKWGSLVSPGTLVIADEAHHLGEDLAWGNGFSAAFKRTDKLLLLSGTPFRSDATPIPGMRYDRDGVVVPDISYTYADAVRDHVCRPVAFITYDGTLSWQSGDDVIESSFDTVLSAREAGRRYRTAISTDLPDGMPRILREAHEKLAETRAGGHKDAGGLVIAADGHHAKAVAKLLREITGKAPTVVLHTEARAAQKLAAFTDSREEWLVAVNMVSEGVDIPRLRVGVYATAAKTPLIFRQIVGRFVRAIPGRGQDLSWVYLPADPILRDHAENVEGELRHVLRRGLDESVLDDPVERERKERDPEEEGEAFVPLSADVVPQMTLFGPPPGEPGGPPAAKRIVPSFPSAISASAGAGGQADEEDDEDVPGMPAYERRALLRDKRHRLVGDLRRRDGLTPAEINIWLNRETGVSRVEDATLAQLEQSIELLLDRLTARR</sequence>
<dbReference type="InterPro" id="IPR027417">
    <property type="entry name" value="P-loop_NTPase"/>
</dbReference>
<evidence type="ECO:0000256" key="1">
    <source>
        <dbReference type="SAM" id="MobiDB-lite"/>
    </source>
</evidence>
<keyword evidence="3" id="KW-0347">Helicase</keyword>
<proteinExistence type="predicted"/>
<evidence type="ECO:0000313" key="3">
    <source>
        <dbReference type="EMBL" id="UTI64844.1"/>
    </source>
</evidence>
<dbReference type="PANTHER" id="PTHR47396:SF2">
    <property type="entry name" value="HELICASE ATP-BINDING DOMAIN-CONTAINING PROTEIN"/>
    <property type="match status" value="1"/>
</dbReference>
<evidence type="ECO:0000259" key="2">
    <source>
        <dbReference type="PROSITE" id="PS51192"/>
    </source>
</evidence>
<keyword evidence="3" id="KW-0378">Hydrolase</keyword>
<dbReference type="InterPro" id="IPR001650">
    <property type="entry name" value="Helicase_C-like"/>
</dbReference>
<keyword evidence="3" id="KW-0547">Nucleotide-binding</keyword>
<reference evidence="3 4" key="1">
    <citation type="submission" date="2022-06" db="EMBL/GenBank/DDBJ databases">
        <title>Paraconexibacter antarcticus.</title>
        <authorList>
            <person name="Kim C.S."/>
        </authorList>
    </citation>
    <scope>NUCLEOTIDE SEQUENCE [LARGE SCALE GENOMIC DNA]</scope>
    <source>
        <strain evidence="3 4">02-257</strain>
    </source>
</reference>
<dbReference type="GO" id="GO:0004386">
    <property type="term" value="F:helicase activity"/>
    <property type="evidence" value="ECO:0007669"/>
    <property type="project" value="UniProtKB-KW"/>
</dbReference>
<keyword evidence="3" id="KW-0067">ATP-binding</keyword>
<feature type="domain" description="Helicase ATP-binding" evidence="2">
    <location>
        <begin position="22"/>
        <end position="178"/>
    </location>
</feature>
<dbReference type="PANTHER" id="PTHR47396">
    <property type="entry name" value="TYPE I RESTRICTION ENZYME ECOKI R PROTEIN"/>
    <property type="match status" value="1"/>
</dbReference>
<dbReference type="InterPro" id="IPR014001">
    <property type="entry name" value="Helicase_ATP-bd"/>
</dbReference>
<dbReference type="InterPro" id="IPR050742">
    <property type="entry name" value="Helicase_Restrict-Modif_Enz"/>
</dbReference>